<dbReference type="AlphaFoldDB" id="A0A0M3HXV3"/>
<dbReference type="Proteomes" id="UP000036681">
    <property type="component" value="Unplaced"/>
</dbReference>
<protein>
    <submittedName>
        <fullName evidence="4">GRIP domain-containing protein</fullName>
    </submittedName>
</protein>
<dbReference type="WBParaSite" id="ALUE_0000822301-mRNA-1">
    <property type="protein sequence ID" value="ALUE_0000822301-mRNA-1"/>
    <property type="gene ID" value="ALUE_0000822301"/>
</dbReference>
<keyword evidence="3" id="KW-1185">Reference proteome</keyword>
<reference evidence="4" key="1">
    <citation type="submission" date="2017-02" db="UniProtKB">
        <authorList>
            <consortium name="WormBaseParasite"/>
        </authorList>
    </citation>
    <scope>IDENTIFICATION</scope>
</reference>
<evidence type="ECO:0000313" key="4">
    <source>
        <dbReference type="WBParaSite" id="ALUE_0000822301-mRNA-1"/>
    </source>
</evidence>
<evidence type="ECO:0000256" key="1">
    <source>
        <dbReference type="SAM" id="Coils"/>
    </source>
</evidence>
<feature type="region of interest" description="Disordered" evidence="2">
    <location>
        <begin position="460"/>
        <end position="513"/>
    </location>
</feature>
<feature type="coiled-coil region" evidence="1">
    <location>
        <begin position="73"/>
        <end position="426"/>
    </location>
</feature>
<sequence length="624" mass="71560">MSEIEDIDELRSTDFTRLYFREMLRRSENEKASILTMAKQLLDRDKEKDERLSLLSEDNLQKAKEVKHLEALLKCRDKDLEECENDMNDLRKEIDEAKNHRRAYVSDLEKRMSDLREQLSVKSSELSAMEGEKARVEKRLAEKDRELEEALKRDLCEETANATTDSIMDAEIARLTHKTEELEQELAEAGSEIEGMRRELIEKSRELENEQARCEEINAICNEYKRDAEGMRLRNAELTAELEDHRNNMKVAKKGNSMFAEFVDERLKLEKDLIKLKSENDWLRAEKRNLDRELECMRQQLMLALALPSTSGGGDVSALQSEISRLRAELDLTKEKLASVNKQTPILVGRGAEYNGKVFSDVVVRTMSEENARLKEKIVDLQRERSELFDQCTDSGCRLANEARRRKELEAEVKSLRMQLEIARTSKRPQLVAQAKECLIERVVSMQEYLNTGESLLTTSESTQLREDEADASRAKSSNQITEVISTSVSRHDESTIDADSEQITPNDENRPLREIFDEEDRLHNGDVRSVSLHTTPLSEARSVLSLSSSSAKRSPSPLRGVIPEKRTRRVKFADEDAVKSFNETVDSMASSAFSSISMVADCNMSRRLTRRRRKVIQNVSPSE</sequence>
<evidence type="ECO:0000256" key="2">
    <source>
        <dbReference type="SAM" id="MobiDB-lite"/>
    </source>
</evidence>
<feature type="compositionally biased region" description="Polar residues" evidence="2">
    <location>
        <begin position="475"/>
        <end position="489"/>
    </location>
</feature>
<keyword evidence="1" id="KW-0175">Coiled coil</keyword>
<feature type="compositionally biased region" description="Basic and acidic residues" evidence="2">
    <location>
        <begin position="464"/>
        <end position="474"/>
    </location>
</feature>
<proteinExistence type="predicted"/>
<name>A0A0M3HXV3_ASCLU</name>
<accession>A0A0M3HXV3</accession>
<evidence type="ECO:0000313" key="3">
    <source>
        <dbReference type="Proteomes" id="UP000036681"/>
    </source>
</evidence>
<dbReference type="PANTHER" id="PTHR23159:SF31">
    <property type="entry name" value="CENTROSOME-ASSOCIATED PROTEIN CEP250 ISOFORM X1"/>
    <property type="match status" value="1"/>
</dbReference>
<organism evidence="3 4">
    <name type="scientific">Ascaris lumbricoides</name>
    <name type="common">Giant roundworm</name>
    <dbReference type="NCBI Taxonomy" id="6252"/>
    <lineage>
        <taxon>Eukaryota</taxon>
        <taxon>Metazoa</taxon>
        <taxon>Ecdysozoa</taxon>
        <taxon>Nematoda</taxon>
        <taxon>Chromadorea</taxon>
        <taxon>Rhabditida</taxon>
        <taxon>Spirurina</taxon>
        <taxon>Ascaridomorpha</taxon>
        <taxon>Ascaridoidea</taxon>
        <taxon>Ascarididae</taxon>
        <taxon>Ascaris</taxon>
    </lineage>
</organism>
<dbReference type="PANTHER" id="PTHR23159">
    <property type="entry name" value="CENTROSOMAL PROTEIN 2"/>
    <property type="match status" value="1"/>
</dbReference>